<dbReference type="GO" id="GO:0005737">
    <property type="term" value="C:cytoplasm"/>
    <property type="evidence" value="ECO:0007669"/>
    <property type="project" value="TreeGrafter"/>
</dbReference>
<gene>
    <name evidence="3" type="ORF">HYY20_04580</name>
</gene>
<dbReference type="CDD" id="cd00838">
    <property type="entry name" value="MPP_superfamily"/>
    <property type="match status" value="1"/>
</dbReference>
<feature type="domain" description="Calcineurin-like phosphoesterase" evidence="2">
    <location>
        <begin position="1"/>
        <end position="206"/>
    </location>
</feature>
<sequence>MRYAIFSDAHSNLEALEKVLDEVRRDGPDRTIFLGDAVGYGPDPNEVIELLAGQCDLWLAGNHDWAALERIDPEEFNPHAREAILWTQKVLTPTNRERLQGRALEWAEGKLRGVHATPREPEQWHYLLGLEDAARNFQCFSEKACFIGHSHEPLLLERDPTGAIHLHPKEEALTLREGCRYLINVGSVGQPRDGDPRACYLLYDSESQTLQLKRVEYDIPRVQEKMRRQGLPRYLVERLAQGR</sequence>
<dbReference type="Pfam" id="PF12850">
    <property type="entry name" value="Metallophos_2"/>
    <property type="match status" value="1"/>
</dbReference>
<dbReference type="Proteomes" id="UP000769766">
    <property type="component" value="Unassembled WGS sequence"/>
</dbReference>
<name>A0A932CN61_UNCTE</name>
<proteinExistence type="inferred from homology"/>
<evidence type="ECO:0000313" key="4">
    <source>
        <dbReference type="Proteomes" id="UP000769766"/>
    </source>
</evidence>
<dbReference type="InterPro" id="IPR024654">
    <property type="entry name" value="Calcineurin-like_PHP_lpxH"/>
</dbReference>
<dbReference type="SUPFAM" id="SSF56300">
    <property type="entry name" value="Metallo-dependent phosphatases"/>
    <property type="match status" value="1"/>
</dbReference>
<evidence type="ECO:0000256" key="1">
    <source>
        <dbReference type="ARBA" id="ARBA00008950"/>
    </source>
</evidence>
<dbReference type="Gene3D" id="3.60.21.10">
    <property type="match status" value="1"/>
</dbReference>
<dbReference type="AlphaFoldDB" id="A0A932CN61"/>
<dbReference type="GO" id="GO:0016791">
    <property type="term" value="F:phosphatase activity"/>
    <property type="evidence" value="ECO:0007669"/>
    <property type="project" value="TreeGrafter"/>
</dbReference>
<dbReference type="EMBL" id="JACPRF010000140">
    <property type="protein sequence ID" value="MBI2876136.1"/>
    <property type="molecule type" value="Genomic_DNA"/>
</dbReference>
<protein>
    <submittedName>
        <fullName evidence="3">Metallophosphoesterase family protein</fullName>
    </submittedName>
</protein>
<dbReference type="InterPro" id="IPR029052">
    <property type="entry name" value="Metallo-depent_PP-like"/>
</dbReference>
<accession>A0A932CN61</accession>
<reference evidence="3" key="1">
    <citation type="submission" date="2020-07" db="EMBL/GenBank/DDBJ databases">
        <title>Huge and variable diversity of episymbiotic CPR bacteria and DPANN archaea in groundwater ecosystems.</title>
        <authorList>
            <person name="He C.Y."/>
            <person name="Keren R."/>
            <person name="Whittaker M."/>
            <person name="Farag I.F."/>
            <person name="Doudna J."/>
            <person name="Cate J.H.D."/>
            <person name="Banfield J.F."/>
        </authorList>
    </citation>
    <scope>NUCLEOTIDE SEQUENCE</scope>
    <source>
        <strain evidence="3">NC_groundwater_672_Ag_B-0.1um_62_36</strain>
    </source>
</reference>
<comment type="similarity">
    <text evidence="1">Belongs to the metallophosphoesterase superfamily. YfcE family.</text>
</comment>
<dbReference type="PANTHER" id="PTHR42850">
    <property type="entry name" value="METALLOPHOSPHOESTERASE"/>
    <property type="match status" value="1"/>
</dbReference>
<dbReference type="PANTHER" id="PTHR42850:SF2">
    <property type="entry name" value="BLL5683 PROTEIN"/>
    <property type="match status" value="1"/>
</dbReference>
<dbReference type="PIRSF" id="PIRSF000883">
    <property type="entry name" value="Pesterase_MJ0912"/>
    <property type="match status" value="1"/>
</dbReference>
<dbReference type="InterPro" id="IPR011152">
    <property type="entry name" value="Pesterase_MJ0912"/>
</dbReference>
<comment type="caution">
    <text evidence="3">The sequence shown here is derived from an EMBL/GenBank/DDBJ whole genome shotgun (WGS) entry which is preliminary data.</text>
</comment>
<organism evidence="3 4">
    <name type="scientific">Tectimicrobiota bacterium</name>
    <dbReference type="NCBI Taxonomy" id="2528274"/>
    <lineage>
        <taxon>Bacteria</taxon>
        <taxon>Pseudomonadati</taxon>
        <taxon>Nitrospinota/Tectimicrobiota group</taxon>
        <taxon>Candidatus Tectimicrobiota</taxon>
    </lineage>
</organism>
<evidence type="ECO:0000259" key="2">
    <source>
        <dbReference type="Pfam" id="PF12850"/>
    </source>
</evidence>
<dbReference type="InterPro" id="IPR050126">
    <property type="entry name" value="Ap4A_hydrolase"/>
</dbReference>
<evidence type="ECO:0000313" key="3">
    <source>
        <dbReference type="EMBL" id="MBI2876136.1"/>
    </source>
</evidence>